<sequence>MLIRFRVKVTGLFGCIDSLEVNGQSFDPGASGRPKCPQCFSLHPQILYIAPPKEQDSDDDHDEFFGIPLTGKSKKKYSESVASFINVHSTSETQNVLEMEKHDRFIAQLSSRFFNCLYLSTELTQKGVENLLLEFDIYFNRREVRQGSLFVLSFSNQALNLGEPTAHLWVYMVASQLLFNTNRAAKWADSEVDALLSPSYRGQTKS</sequence>
<proteinExistence type="predicted"/>
<evidence type="ECO:0000313" key="2">
    <source>
        <dbReference type="Proteomes" id="UP000784294"/>
    </source>
</evidence>
<organism evidence="1 2">
    <name type="scientific">Protopolystoma xenopodis</name>
    <dbReference type="NCBI Taxonomy" id="117903"/>
    <lineage>
        <taxon>Eukaryota</taxon>
        <taxon>Metazoa</taxon>
        <taxon>Spiralia</taxon>
        <taxon>Lophotrochozoa</taxon>
        <taxon>Platyhelminthes</taxon>
        <taxon>Monogenea</taxon>
        <taxon>Polyopisthocotylea</taxon>
        <taxon>Polystomatidea</taxon>
        <taxon>Polystomatidae</taxon>
        <taxon>Protopolystoma</taxon>
    </lineage>
</organism>
<dbReference type="AlphaFoldDB" id="A0A3S5A182"/>
<reference evidence="1" key="1">
    <citation type="submission" date="2018-11" db="EMBL/GenBank/DDBJ databases">
        <authorList>
            <consortium name="Pathogen Informatics"/>
        </authorList>
    </citation>
    <scope>NUCLEOTIDE SEQUENCE</scope>
</reference>
<keyword evidence="2" id="KW-1185">Reference proteome</keyword>
<accession>A0A3S5A182</accession>
<dbReference type="Proteomes" id="UP000784294">
    <property type="component" value="Unassembled WGS sequence"/>
</dbReference>
<evidence type="ECO:0000313" key="1">
    <source>
        <dbReference type="EMBL" id="VEL12170.1"/>
    </source>
</evidence>
<protein>
    <submittedName>
        <fullName evidence="1">Uncharacterized protein</fullName>
    </submittedName>
</protein>
<name>A0A3S5A182_9PLAT</name>
<gene>
    <name evidence="1" type="ORF">PXEA_LOCUS5610</name>
</gene>
<comment type="caution">
    <text evidence="1">The sequence shown here is derived from an EMBL/GenBank/DDBJ whole genome shotgun (WGS) entry which is preliminary data.</text>
</comment>
<dbReference type="EMBL" id="CAAALY010013974">
    <property type="protein sequence ID" value="VEL12170.1"/>
    <property type="molecule type" value="Genomic_DNA"/>
</dbReference>